<organism evidence="1">
    <name type="scientific">Pectobacterium versatile</name>
    <dbReference type="NCBI Taxonomy" id="2488639"/>
    <lineage>
        <taxon>Bacteria</taxon>
        <taxon>Pseudomonadati</taxon>
        <taxon>Pseudomonadota</taxon>
        <taxon>Gammaproteobacteria</taxon>
        <taxon>Enterobacterales</taxon>
        <taxon>Pectobacteriaceae</taxon>
        <taxon>Pectobacterium</taxon>
    </lineage>
</organism>
<reference evidence="1" key="1">
    <citation type="submission" date="2017-12" db="EMBL/GenBank/DDBJ databases">
        <title>First report on the novel genomospecies/subspecies of Pectobacterium carotovorum in Russia.</title>
        <authorList>
            <person name="Shirshikov F.V."/>
            <person name="Miroshnikov K."/>
            <person name="Toshakov S.V."/>
            <person name="Kabanova A.P."/>
            <person name="Barannik A.P."/>
            <person name="Shneider M."/>
            <person name="Ignatov A.N."/>
            <person name="Miroshnikov K.A."/>
        </authorList>
    </citation>
    <scope>NUCLEOTIDE SEQUENCE [LARGE SCALE GENOMIC DNA]</scope>
    <source>
        <strain evidence="1">F131</strain>
    </source>
</reference>
<protein>
    <submittedName>
        <fullName evidence="1">Uncharacterized protein</fullName>
    </submittedName>
</protein>
<dbReference type="EMBL" id="PDVW01000008">
    <property type="protein sequence ID" value="POY50391.1"/>
    <property type="molecule type" value="Genomic_DNA"/>
</dbReference>
<proteinExistence type="predicted"/>
<gene>
    <name evidence="1" type="ORF">F131LOC_01943</name>
</gene>
<comment type="caution">
    <text evidence="1">The sequence shown here is derived from an EMBL/GenBank/DDBJ whole genome shotgun (WGS) entry which is preliminary data.</text>
</comment>
<evidence type="ECO:0000313" key="1">
    <source>
        <dbReference type="EMBL" id="POY50391.1"/>
    </source>
</evidence>
<dbReference type="AlphaFoldDB" id="A0A855MNU4"/>
<name>A0A855MNU4_9GAMM</name>
<accession>A0A855MNU4</accession>
<sequence length="137" mass="14339">MPHLRAVARLNHLFTDEPSGFVVLVVCIVVLSQPARLPFGESGGILRQAGSGIAVGFVGFDRTACATAQDGQHPSGGVQTIASGFTVMANASQIASSVIQIFPCLCGMQAPILLLTAHLTRQPAHHVIFAVLDKRPA</sequence>